<comment type="similarity">
    <text evidence="2 7">Belongs to the major facilitator superfamily. Sugar transporter (TC 2.A.1.1) family.</text>
</comment>
<feature type="domain" description="Major facilitator superfamily (MFS) profile" evidence="10">
    <location>
        <begin position="18"/>
        <end position="498"/>
    </location>
</feature>
<dbReference type="Pfam" id="PF00083">
    <property type="entry name" value="Sugar_tr"/>
    <property type="match status" value="1"/>
</dbReference>
<feature type="transmembrane region" description="Helical" evidence="9">
    <location>
        <begin position="444"/>
        <end position="463"/>
    </location>
</feature>
<evidence type="ECO:0000256" key="7">
    <source>
        <dbReference type="RuleBase" id="RU003346"/>
    </source>
</evidence>
<keyword evidence="4 9" id="KW-0812">Transmembrane</keyword>
<feature type="transmembrane region" description="Helical" evidence="9">
    <location>
        <begin position="368"/>
        <end position="390"/>
    </location>
</feature>
<keyword evidence="8" id="KW-0175">Coiled coil</keyword>
<evidence type="ECO:0000313" key="11">
    <source>
        <dbReference type="EMBL" id="KIW05345.1"/>
    </source>
</evidence>
<dbReference type="GeneID" id="27311836"/>
<dbReference type="SUPFAM" id="SSF103473">
    <property type="entry name" value="MFS general substrate transporter"/>
    <property type="match status" value="1"/>
</dbReference>
<dbReference type="InterPro" id="IPR003663">
    <property type="entry name" value="Sugar/inositol_transpt"/>
</dbReference>
<dbReference type="GO" id="GO:0016020">
    <property type="term" value="C:membrane"/>
    <property type="evidence" value="ECO:0007669"/>
    <property type="project" value="UniProtKB-SubCell"/>
</dbReference>
<organism evidence="11 12">
    <name type="scientific">Verruconis gallopava</name>
    <dbReference type="NCBI Taxonomy" id="253628"/>
    <lineage>
        <taxon>Eukaryota</taxon>
        <taxon>Fungi</taxon>
        <taxon>Dikarya</taxon>
        <taxon>Ascomycota</taxon>
        <taxon>Pezizomycotina</taxon>
        <taxon>Dothideomycetes</taxon>
        <taxon>Pleosporomycetidae</taxon>
        <taxon>Venturiales</taxon>
        <taxon>Sympoventuriaceae</taxon>
        <taxon>Verruconis</taxon>
    </lineage>
</organism>
<protein>
    <recommendedName>
        <fullName evidence="10">Major facilitator superfamily (MFS) profile domain-containing protein</fullName>
    </recommendedName>
</protein>
<feature type="transmembrane region" description="Helical" evidence="9">
    <location>
        <begin position="268"/>
        <end position="290"/>
    </location>
</feature>
<evidence type="ECO:0000256" key="4">
    <source>
        <dbReference type="ARBA" id="ARBA00022692"/>
    </source>
</evidence>
<dbReference type="OrthoDB" id="4540492at2759"/>
<evidence type="ECO:0000256" key="2">
    <source>
        <dbReference type="ARBA" id="ARBA00010992"/>
    </source>
</evidence>
<proteinExistence type="inferred from homology"/>
<evidence type="ECO:0000313" key="12">
    <source>
        <dbReference type="Proteomes" id="UP000053259"/>
    </source>
</evidence>
<dbReference type="PANTHER" id="PTHR48022:SF91">
    <property type="entry name" value="MAJOR FACILITATOR SUPERFAMILY (MFS) PROFILE DOMAIN-CONTAINING PROTEIN-RELATED"/>
    <property type="match status" value="1"/>
</dbReference>
<keyword evidence="5 9" id="KW-1133">Transmembrane helix</keyword>
<keyword evidence="6 9" id="KW-0472">Membrane</keyword>
<accession>A0A0D2AFS3</accession>
<feature type="transmembrane region" description="Helical" evidence="9">
    <location>
        <begin position="302"/>
        <end position="321"/>
    </location>
</feature>
<sequence length="522" mass="57890">MAKTQGANQIWPFRLIAMTILVSLGGIIFGYGGIGQIGGFLPMPDYVQRFGMTKDELGDTRQGTIVGLLMIGALVGSLIAGPLADIIGRKHSISIWALVYMTGSLVELTSTREWAQIAVGRTVEGFGIGGLSILVPMYQGECSPKDARGVIISMYQLFITLGILLASLVNLGTKHIGGSASWRITIAVGTIWPLILAIGVQFLGESPRWDIRRNRVDRAERMVAKLYQTNEDIRRELDEIYASVQQERSQPKVSVSGIWRERTILRRIFVGVVLQMMQQLTGINYLFYFGTKLFSNMHVGDSYLTAVILGGANFFATLAGLWVTKRFGHRASLILGGVWIGVWLMVRDCYFTVFLWPKWRPSPLFGCVVRLEMFICALCDILTLQMYAFFGQYCIQQLCPLSPSATGTAMVAFSCLAIFGFATTWGPLTWVVCSEIFPTRWKAIGMGVATATNWAFNFLIGFFTTEITDRIHYGLGWVFAGAIICGSCFVWFCVHETAGKSLEAIDKEILDGTRPWNSRKGQ</sequence>
<dbReference type="Gene3D" id="1.20.1250.20">
    <property type="entry name" value="MFS general substrate transporter like domains"/>
    <property type="match status" value="1"/>
</dbReference>
<dbReference type="NCBIfam" id="TIGR00879">
    <property type="entry name" value="SP"/>
    <property type="match status" value="1"/>
</dbReference>
<feature type="transmembrane region" description="Helical" evidence="9">
    <location>
        <begin position="411"/>
        <end position="432"/>
    </location>
</feature>
<evidence type="ECO:0000256" key="9">
    <source>
        <dbReference type="SAM" id="Phobius"/>
    </source>
</evidence>
<evidence type="ECO:0000259" key="10">
    <source>
        <dbReference type="PROSITE" id="PS50850"/>
    </source>
</evidence>
<dbReference type="PRINTS" id="PR00171">
    <property type="entry name" value="SUGRTRNSPORT"/>
</dbReference>
<evidence type="ECO:0000256" key="3">
    <source>
        <dbReference type="ARBA" id="ARBA00022448"/>
    </source>
</evidence>
<feature type="coiled-coil region" evidence="8">
    <location>
        <begin position="216"/>
        <end position="250"/>
    </location>
</feature>
<evidence type="ECO:0000256" key="1">
    <source>
        <dbReference type="ARBA" id="ARBA00004141"/>
    </source>
</evidence>
<dbReference type="VEuPathDB" id="FungiDB:PV09_03863"/>
<dbReference type="InterPro" id="IPR005829">
    <property type="entry name" value="Sugar_transporter_CS"/>
</dbReference>
<evidence type="ECO:0000256" key="5">
    <source>
        <dbReference type="ARBA" id="ARBA00022989"/>
    </source>
</evidence>
<feature type="transmembrane region" description="Helical" evidence="9">
    <location>
        <begin position="475"/>
        <end position="492"/>
    </location>
</feature>
<comment type="subcellular location">
    <subcellularLocation>
        <location evidence="1">Membrane</location>
        <topology evidence="1">Multi-pass membrane protein</topology>
    </subcellularLocation>
</comment>
<dbReference type="InParanoid" id="A0A0D2AFS3"/>
<dbReference type="GO" id="GO:0005351">
    <property type="term" value="F:carbohydrate:proton symporter activity"/>
    <property type="evidence" value="ECO:0007669"/>
    <property type="project" value="TreeGrafter"/>
</dbReference>
<dbReference type="RefSeq" id="XP_016215214.1">
    <property type="nucleotide sequence ID" value="XM_016357125.1"/>
</dbReference>
<dbReference type="PROSITE" id="PS00216">
    <property type="entry name" value="SUGAR_TRANSPORT_1"/>
    <property type="match status" value="1"/>
</dbReference>
<feature type="transmembrane region" description="Helical" evidence="9">
    <location>
        <begin position="150"/>
        <end position="169"/>
    </location>
</feature>
<dbReference type="PROSITE" id="PS00217">
    <property type="entry name" value="SUGAR_TRANSPORT_2"/>
    <property type="match status" value="1"/>
</dbReference>
<dbReference type="AlphaFoldDB" id="A0A0D2AFS3"/>
<dbReference type="InterPro" id="IPR020846">
    <property type="entry name" value="MFS_dom"/>
</dbReference>
<dbReference type="EMBL" id="KN847538">
    <property type="protein sequence ID" value="KIW05345.1"/>
    <property type="molecule type" value="Genomic_DNA"/>
</dbReference>
<reference evidence="11 12" key="1">
    <citation type="submission" date="2015-01" db="EMBL/GenBank/DDBJ databases">
        <title>The Genome Sequence of Ochroconis gallopava CBS43764.</title>
        <authorList>
            <consortium name="The Broad Institute Genomics Platform"/>
            <person name="Cuomo C."/>
            <person name="de Hoog S."/>
            <person name="Gorbushina A."/>
            <person name="Stielow B."/>
            <person name="Teixiera M."/>
            <person name="Abouelleil A."/>
            <person name="Chapman S.B."/>
            <person name="Priest M."/>
            <person name="Young S.K."/>
            <person name="Wortman J."/>
            <person name="Nusbaum C."/>
            <person name="Birren B."/>
        </authorList>
    </citation>
    <scope>NUCLEOTIDE SEQUENCE [LARGE SCALE GENOMIC DNA]</scope>
    <source>
        <strain evidence="11 12">CBS 43764</strain>
    </source>
</reference>
<feature type="transmembrane region" description="Helical" evidence="9">
    <location>
        <begin position="12"/>
        <end position="34"/>
    </location>
</feature>
<dbReference type="InterPro" id="IPR036259">
    <property type="entry name" value="MFS_trans_sf"/>
</dbReference>
<feature type="transmembrane region" description="Helical" evidence="9">
    <location>
        <begin position="62"/>
        <end position="81"/>
    </location>
</feature>
<evidence type="ECO:0000256" key="8">
    <source>
        <dbReference type="SAM" id="Coils"/>
    </source>
</evidence>
<dbReference type="InterPro" id="IPR005828">
    <property type="entry name" value="MFS_sugar_transport-like"/>
</dbReference>
<name>A0A0D2AFS3_9PEZI</name>
<keyword evidence="3 7" id="KW-0813">Transport</keyword>
<evidence type="ECO:0000256" key="6">
    <source>
        <dbReference type="ARBA" id="ARBA00023136"/>
    </source>
</evidence>
<dbReference type="PANTHER" id="PTHR48022">
    <property type="entry name" value="PLASTIDIC GLUCOSE TRANSPORTER 4"/>
    <property type="match status" value="1"/>
</dbReference>
<dbReference type="InterPro" id="IPR050360">
    <property type="entry name" value="MFS_Sugar_Transporters"/>
</dbReference>
<dbReference type="Proteomes" id="UP000053259">
    <property type="component" value="Unassembled WGS sequence"/>
</dbReference>
<feature type="transmembrane region" description="Helical" evidence="9">
    <location>
        <begin position="333"/>
        <end position="356"/>
    </location>
</feature>
<keyword evidence="12" id="KW-1185">Reference proteome</keyword>
<dbReference type="PROSITE" id="PS50850">
    <property type="entry name" value="MFS"/>
    <property type="match status" value="1"/>
</dbReference>
<gene>
    <name evidence="11" type="ORF">PV09_03863</name>
</gene>
<feature type="transmembrane region" description="Helical" evidence="9">
    <location>
        <begin position="181"/>
        <end position="203"/>
    </location>
</feature>